<accession>A0A2L0RV76</accession>
<gene>
    <name evidence="1" type="ORF">BOP93_09865</name>
</gene>
<reference evidence="1 2" key="1">
    <citation type="journal article" date="2018" name="Front. Microbiol.">
        <title>Pseudomonas orientalis F9: A Potent Antagonist against Phytopathogens with Phytotoxic Effect in the Apple Flower.</title>
        <authorList>
            <person name="Zengerer V."/>
            <person name="Schmid M."/>
            <person name="Bieri M."/>
            <person name="Muller D.C."/>
            <person name="Remus-Emsermann M.N.P."/>
            <person name="Ahrens C.H."/>
            <person name="Pelludat C."/>
        </authorList>
    </citation>
    <scope>NUCLEOTIDE SEQUENCE [LARGE SCALE GENOMIC DNA]</scope>
    <source>
        <strain evidence="1 2">F9</strain>
    </source>
</reference>
<proteinExistence type="predicted"/>
<dbReference type="KEGG" id="poi:BOP93_09865"/>
<organism evidence="1 2">
    <name type="scientific">Pseudomonas orientalis</name>
    <dbReference type="NCBI Taxonomy" id="76758"/>
    <lineage>
        <taxon>Bacteria</taxon>
        <taxon>Pseudomonadati</taxon>
        <taxon>Pseudomonadota</taxon>
        <taxon>Gammaproteobacteria</taxon>
        <taxon>Pseudomonadales</taxon>
        <taxon>Pseudomonadaceae</taxon>
        <taxon>Pseudomonas</taxon>
    </lineage>
</organism>
<evidence type="ECO:0000313" key="2">
    <source>
        <dbReference type="Proteomes" id="UP000239888"/>
    </source>
</evidence>
<dbReference type="Proteomes" id="UP000239888">
    <property type="component" value="Chromosome"/>
</dbReference>
<dbReference type="AlphaFoldDB" id="A0A2L0RV76"/>
<protein>
    <submittedName>
        <fullName evidence="1">Uncharacterized protein</fullName>
    </submittedName>
</protein>
<name>A0A2L0RV76_9PSED</name>
<dbReference type="RefSeq" id="WP_104502498.1">
    <property type="nucleotide sequence ID" value="NZ_CP018049.1"/>
</dbReference>
<dbReference type="EMBL" id="CP018049">
    <property type="protein sequence ID" value="AUZ45881.1"/>
    <property type="molecule type" value="Genomic_DNA"/>
</dbReference>
<sequence length="100" mass="11092">MPDTPATPSLHCTIDYLQDTLFGVKPLSCESQVRITEDGERVTLRILPPWPETLAKAHTVTIKGEGRTYHGVLLEAQASDADELVLKIERQPQRPGATDR</sequence>
<evidence type="ECO:0000313" key="1">
    <source>
        <dbReference type="EMBL" id="AUZ45881.1"/>
    </source>
</evidence>